<evidence type="ECO:0000313" key="3">
    <source>
        <dbReference type="EMBL" id="NYG59197.1"/>
    </source>
</evidence>
<dbReference type="PANTHER" id="PTHR34703">
    <property type="entry name" value="ANTIPORTER SUBUNIT MNHG2-RELATED"/>
    <property type="match status" value="1"/>
</dbReference>
<feature type="transmembrane region" description="Helical" evidence="2">
    <location>
        <begin position="6"/>
        <end position="30"/>
    </location>
</feature>
<proteinExistence type="inferred from homology"/>
<keyword evidence="2" id="KW-0812">Transmembrane</keyword>
<dbReference type="NCBIfam" id="TIGR01300">
    <property type="entry name" value="CPA3_mnhG_phaG"/>
    <property type="match status" value="1"/>
</dbReference>
<reference evidence="3 4" key="1">
    <citation type="submission" date="2020-07" db="EMBL/GenBank/DDBJ databases">
        <title>Sequencing the genomes of 1000 actinobacteria strains.</title>
        <authorList>
            <person name="Klenk H.-P."/>
        </authorList>
    </citation>
    <scope>NUCLEOTIDE SEQUENCE [LARGE SCALE GENOMIC DNA]</scope>
    <source>
        <strain evidence="3 4">DSM 23819</strain>
    </source>
</reference>
<protein>
    <submittedName>
        <fullName evidence="3">Multicomponent Na+:H+ antiporter subunit G</fullName>
    </submittedName>
</protein>
<dbReference type="NCBIfam" id="NF009314">
    <property type="entry name" value="PRK12674.1-2"/>
    <property type="match status" value="1"/>
</dbReference>
<organism evidence="3 4">
    <name type="scientific">Nocardioides daedukensis</name>
    <dbReference type="NCBI Taxonomy" id="634462"/>
    <lineage>
        <taxon>Bacteria</taxon>
        <taxon>Bacillati</taxon>
        <taxon>Actinomycetota</taxon>
        <taxon>Actinomycetes</taxon>
        <taxon>Propionibacteriales</taxon>
        <taxon>Nocardioidaceae</taxon>
        <taxon>Nocardioides</taxon>
    </lineage>
</organism>
<dbReference type="GO" id="GO:0015385">
    <property type="term" value="F:sodium:proton antiporter activity"/>
    <property type="evidence" value="ECO:0007669"/>
    <property type="project" value="TreeGrafter"/>
</dbReference>
<evidence type="ECO:0000256" key="2">
    <source>
        <dbReference type="SAM" id="Phobius"/>
    </source>
</evidence>
<sequence>MSWTLVADVIAGVCFLTGGLLALIAAIGVLRLPDLLSRMHAATKPQVLGLMLVLIGVAFRLREPEAVGILGLVVLFQLTTSPVANHMVGRASFRAGQVEADRLIVDELTEVLSENEEPRGAP</sequence>
<evidence type="ECO:0000256" key="1">
    <source>
        <dbReference type="ARBA" id="ARBA00008404"/>
    </source>
</evidence>
<keyword evidence="4" id="KW-1185">Reference proteome</keyword>
<dbReference type="AlphaFoldDB" id="A0A7Y9RYV2"/>
<evidence type="ECO:0000313" key="4">
    <source>
        <dbReference type="Proteomes" id="UP000540656"/>
    </source>
</evidence>
<dbReference type="EMBL" id="JACCAA010000001">
    <property type="protein sequence ID" value="NYG59197.1"/>
    <property type="molecule type" value="Genomic_DNA"/>
</dbReference>
<gene>
    <name evidence="3" type="ORF">BJ980_002120</name>
</gene>
<keyword evidence="2" id="KW-1133">Transmembrane helix</keyword>
<dbReference type="Proteomes" id="UP000540656">
    <property type="component" value="Unassembled WGS sequence"/>
</dbReference>
<feature type="transmembrane region" description="Helical" evidence="2">
    <location>
        <begin position="67"/>
        <end position="84"/>
    </location>
</feature>
<accession>A0A7Y9RYV2</accession>
<comment type="similarity">
    <text evidence="1">Belongs to the CPA3 antiporters (TC 2.A.63) subunit G family.</text>
</comment>
<feature type="transmembrane region" description="Helical" evidence="2">
    <location>
        <begin position="42"/>
        <end position="61"/>
    </location>
</feature>
<dbReference type="PANTHER" id="PTHR34703:SF1">
    <property type="entry name" value="ANTIPORTER SUBUNIT MNHG2-RELATED"/>
    <property type="match status" value="1"/>
</dbReference>
<comment type="caution">
    <text evidence="3">The sequence shown here is derived from an EMBL/GenBank/DDBJ whole genome shotgun (WGS) entry which is preliminary data.</text>
</comment>
<dbReference type="Pfam" id="PF03334">
    <property type="entry name" value="PhaG_MnhG_YufB"/>
    <property type="match status" value="1"/>
</dbReference>
<dbReference type="RefSeq" id="WP_179502273.1">
    <property type="nucleotide sequence ID" value="NZ_JACCAA010000001.1"/>
</dbReference>
<name>A0A7Y9RYV2_9ACTN</name>
<keyword evidence="2" id="KW-0472">Membrane</keyword>
<dbReference type="InterPro" id="IPR005133">
    <property type="entry name" value="PhaG_MnhG_YufB"/>
</dbReference>